<reference evidence="1 2" key="1">
    <citation type="journal article" date="2023" name="G3 (Bethesda)">
        <title>A chromosome-length genome assembly and annotation of blackberry (Rubus argutus, cv. 'Hillquist').</title>
        <authorList>
            <person name="Bruna T."/>
            <person name="Aryal R."/>
            <person name="Dudchenko O."/>
            <person name="Sargent D.J."/>
            <person name="Mead D."/>
            <person name="Buti M."/>
            <person name="Cavallini A."/>
            <person name="Hytonen T."/>
            <person name="Andres J."/>
            <person name="Pham M."/>
            <person name="Weisz D."/>
            <person name="Mascagni F."/>
            <person name="Usai G."/>
            <person name="Natali L."/>
            <person name="Bassil N."/>
            <person name="Fernandez G.E."/>
            <person name="Lomsadze A."/>
            <person name="Armour M."/>
            <person name="Olukolu B."/>
            <person name="Poorten T."/>
            <person name="Britton C."/>
            <person name="Davik J."/>
            <person name="Ashrafi H."/>
            <person name="Aiden E.L."/>
            <person name="Borodovsky M."/>
            <person name="Worthington M."/>
        </authorList>
    </citation>
    <scope>NUCLEOTIDE SEQUENCE [LARGE SCALE GENOMIC DNA]</scope>
    <source>
        <strain evidence="1">PI 553951</strain>
    </source>
</reference>
<dbReference type="Proteomes" id="UP001457282">
    <property type="component" value="Unassembled WGS sequence"/>
</dbReference>
<gene>
    <name evidence="1" type="ORF">M0R45_001645</name>
</gene>
<dbReference type="AlphaFoldDB" id="A0AAW1VKG6"/>
<evidence type="ECO:0000313" key="2">
    <source>
        <dbReference type="Proteomes" id="UP001457282"/>
    </source>
</evidence>
<name>A0AAW1VKG6_RUBAR</name>
<comment type="caution">
    <text evidence="1">The sequence shown here is derived from an EMBL/GenBank/DDBJ whole genome shotgun (WGS) entry which is preliminary data.</text>
</comment>
<dbReference type="EMBL" id="JBEDUW010000258">
    <property type="protein sequence ID" value="KAK9902406.1"/>
    <property type="molecule type" value="Genomic_DNA"/>
</dbReference>
<sequence length="66" mass="7092">MGIDVVRDGPAWALATAAWSVVASLELQSRARVWARHGQSMVLAGDARSRRRRSGLCGAAMGGYYD</sequence>
<accession>A0AAW1VKG6</accession>
<proteinExistence type="predicted"/>
<evidence type="ECO:0000313" key="1">
    <source>
        <dbReference type="EMBL" id="KAK9902406.1"/>
    </source>
</evidence>
<organism evidence="1 2">
    <name type="scientific">Rubus argutus</name>
    <name type="common">Southern blackberry</name>
    <dbReference type="NCBI Taxonomy" id="59490"/>
    <lineage>
        <taxon>Eukaryota</taxon>
        <taxon>Viridiplantae</taxon>
        <taxon>Streptophyta</taxon>
        <taxon>Embryophyta</taxon>
        <taxon>Tracheophyta</taxon>
        <taxon>Spermatophyta</taxon>
        <taxon>Magnoliopsida</taxon>
        <taxon>eudicotyledons</taxon>
        <taxon>Gunneridae</taxon>
        <taxon>Pentapetalae</taxon>
        <taxon>rosids</taxon>
        <taxon>fabids</taxon>
        <taxon>Rosales</taxon>
        <taxon>Rosaceae</taxon>
        <taxon>Rosoideae</taxon>
        <taxon>Rosoideae incertae sedis</taxon>
        <taxon>Rubus</taxon>
    </lineage>
</organism>
<protein>
    <submittedName>
        <fullName evidence="1">Uncharacterized protein</fullName>
    </submittedName>
</protein>
<keyword evidence="2" id="KW-1185">Reference proteome</keyword>